<dbReference type="AlphaFoldDB" id="A0A9D9ICC5"/>
<evidence type="ECO:0000313" key="7">
    <source>
        <dbReference type="EMBL" id="MBO8468956.1"/>
    </source>
</evidence>
<feature type="non-terminal residue" evidence="7">
    <location>
        <position position="1"/>
    </location>
</feature>
<evidence type="ECO:0000259" key="5">
    <source>
        <dbReference type="Pfam" id="PF01948"/>
    </source>
</evidence>
<dbReference type="GO" id="GO:0016597">
    <property type="term" value="F:amino acid binding"/>
    <property type="evidence" value="ECO:0007669"/>
    <property type="project" value="InterPro"/>
</dbReference>
<dbReference type="SUPFAM" id="SSF54893">
    <property type="entry name" value="Aspartate carbamoyltransferase, Regulatory-chain, N-terminal domain"/>
    <property type="match status" value="1"/>
</dbReference>
<dbReference type="InterPro" id="IPR020545">
    <property type="entry name" value="Asp_carbamoyltransf_reg_N"/>
</dbReference>
<evidence type="ECO:0000256" key="1">
    <source>
        <dbReference type="ARBA" id="ARBA00022679"/>
    </source>
</evidence>
<evidence type="ECO:0000259" key="6">
    <source>
        <dbReference type="Pfam" id="PF02748"/>
    </source>
</evidence>
<dbReference type="GO" id="GO:0006520">
    <property type="term" value="P:amino acid metabolic process"/>
    <property type="evidence" value="ECO:0007669"/>
    <property type="project" value="InterPro"/>
</dbReference>
<dbReference type="Proteomes" id="UP000810292">
    <property type="component" value="Unassembled WGS sequence"/>
</dbReference>
<dbReference type="SUPFAM" id="SSF57825">
    <property type="entry name" value="Aspartate carbamoyltransferase, Regulatory-chain, C-terminal domain"/>
    <property type="match status" value="1"/>
</dbReference>
<dbReference type="InterPro" id="IPR036901">
    <property type="entry name" value="Asp/Orn_carbamoylTrfase_sf"/>
</dbReference>
<protein>
    <submittedName>
        <fullName evidence="7">Aspartate carbamoyltransferase regulatory subunit</fullName>
    </submittedName>
</protein>
<reference evidence="7" key="2">
    <citation type="journal article" date="2021" name="PeerJ">
        <title>Extensive microbial diversity within the chicken gut microbiome revealed by metagenomics and culture.</title>
        <authorList>
            <person name="Gilroy R."/>
            <person name="Ravi A."/>
            <person name="Getino M."/>
            <person name="Pursley I."/>
            <person name="Horton D.L."/>
            <person name="Alikhan N.F."/>
            <person name="Baker D."/>
            <person name="Gharbi K."/>
            <person name="Hall N."/>
            <person name="Watson M."/>
            <person name="Adriaenssens E.M."/>
            <person name="Foster-Nyarko E."/>
            <person name="Jarju S."/>
            <person name="Secka A."/>
            <person name="Antonio M."/>
            <person name="Oren A."/>
            <person name="Chaudhuri R.R."/>
            <person name="La Ragione R."/>
            <person name="Hildebrand F."/>
            <person name="Pallen M.J."/>
        </authorList>
    </citation>
    <scope>NUCLEOTIDE SEQUENCE</scope>
    <source>
        <strain evidence="7">14700</strain>
    </source>
</reference>
<organism evidence="7 8">
    <name type="scientific">Candidatus Ornithospirochaeta stercoravium</name>
    <dbReference type="NCBI Taxonomy" id="2840897"/>
    <lineage>
        <taxon>Bacteria</taxon>
        <taxon>Pseudomonadati</taxon>
        <taxon>Spirochaetota</taxon>
        <taxon>Spirochaetia</taxon>
        <taxon>Spirochaetales</taxon>
        <taxon>Spirochaetaceae</taxon>
        <taxon>Spirochaetaceae incertae sedis</taxon>
        <taxon>Candidatus Ornithospirochaeta</taxon>
    </lineage>
</organism>
<dbReference type="GO" id="GO:0009347">
    <property type="term" value="C:aspartate carbamoyltransferase complex"/>
    <property type="evidence" value="ECO:0007669"/>
    <property type="project" value="InterPro"/>
</dbReference>
<gene>
    <name evidence="7" type="ORF">IAA72_04135</name>
</gene>
<proteinExistence type="predicted"/>
<dbReference type="InterPro" id="IPR020542">
    <property type="entry name" value="Asp_carbamoyltrfase_reg_C"/>
</dbReference>
<dbReference type="Gene3D" id="3.30.70.140">
    <property type="entry name" value="Aspartate carbamoyltransferase regulatory subunit, N-terminal domain"/>
    <property type="match status" value="1"/>
</dbReference>
<dbReference type="Pfam" id="PF02748">
    <property type="entry name" value="PyrI_C"/>
    <property type="match status" value="1"/>
</dbReference>
<reference evidence="7" key="1">
    <citation type="submission" date="2020-10" db="EMBL/GenBank/DDBJ databases">
        <authorList>
            <person name="Gilroy R."/>
        </authorList>
    </citation>
    <scope>NUCLEOTIDE SEQUENCE</scope>
    <source>
        <strain evidence="7">14700</strain>
    </source>
</reference>
<dbReference type="PANTHER" id="PTHR35805">
    <property type="entry name" value="ASPARTATE CARBAMOYLTRANSFERASE REGULATORY CHAIN"/>
    <property type="match status" value="1"/>
</dbReference>
<keyword evidence="2" id="KW-0479">Metal-binding</keyword>
<dbReference type="PANTHER" id="PTHR35805:SF1">
    <property type="entry name" value="ASPARTATE CARBAMOYLTRANSFERASE REGULATORY CHAIN"/>
    <property type="match status" value="1"/>
</dbReference>
<keyword evidence="4" id="KW-0665">Pyrimidine biosynthesis</keyword>
<dbReference type="GO" id="GO:0046872">
    <property type="term" value="F:metal ion binding"/>
    <property type="evidence" value="ECO:0007669"/>
    <property type="project" value="UniProtKB-KW"/>
</dbReference>
<dbReference type="GO" id="GO:0006207">
    <property type="term" value="P:'de novo' pyrimidine nucleobase biosynthetic process"/>
    <property type="evidence" value="ECO:0007669"/>
    <property type="project" value="InterPro"/>
</dbReference>
<keyword evidence="1" id="KW-0808">Transferase</keyword>
<feature type="domain" description="Aspartate carbamoyltransferase regulatory subunit N-terminal" evidence="5">
    <location>
        <begin position="165"/>
        <end position="259"/>
    </location>
</feature>
<name>A0A9D9ICC5_9SPIO</name>
<accession>A0A9D9ICC5</accession>
<dbReference type="EMBL" id="JADIMF010000064">
    <property type="protein sequence ID" value="MBO8468956.1"/>
    <property type="molecule type" value="Genomic_DNA"/>
</dbReference>
<dbReference type="InterPro" id="IPR036792">
    <property type="entry name" value="Asp_carbatrfase_reg_C_sf"/>
</dbReference>
<dbReference type="Gene3D" id="3.40.50.1370">
    <property type="entry name" value="Aspartate/ornithine carbamoyltransferase"/>
    <property type="match status" value="1"/>
</dbReference>
<feature type="domain" description="Aspartate carbamoyltransferase regulatory subunit C-terminal" evidence="6">
    <location>
        <begin position="264"/>
        <end position="314"/>
    </location>
</feature>
<dbReference type="GO" id="GO:0016743">
    <property type="term" value="F:carboxyl- or carbamoyltransferase activity"/>
    <property type="evidence" value="ECO:0007669"/>
    <property type="project" value="InterPro"/>
</dbReference>
<comment type="caution">
    <text evidence="7">The sequence shown here is derived from an EMBL/GenBank/DDBJ whole genome shotgun (WGS) entry which is preliminary data.</text>
</comment>
<keyword evidence="3" id="KW-0862">Zinc</keyword>
<dbReference type="InterPro" id="IPR036793">
    <property type="entry name" value="Asp_carbatrfase_reg_N_sf"/>
</dbReference>
<evidence type="ECO:0000256" key="2">
    <source>
        <dbReference type="ARBA" id="ARBA00022723"/>
    </source>
</evidence>
<sequence>ELMMPEAYIEKMKENGFEVNIYPSIEAYLKNGDIAKLWYFTRPQLERMGERILQKQEILREAITFRRDFLPYLKEGTKFYHPLPRHKEHPTIPTWLDKTELNGWERQAINGMYCRIVLLSLIGGKIGDDYTPVPGEHDEDRRTEEYIIRVEPSGEKKTKNYSEGVRPITDGIVIDHICKGDTPGEIRDHMRLISSVLGLDEGRGGEWISRGSDGQYKGIIFRPGCRPFERKDLKRLAAVAPHCTLNIIRNGRVEEKYRIHMPPRIYNFDDLCCQNDACISHPSNGEGVPAAFYRTPDGHFACAYCGKFHTFKEIWKKRP</sequence>
<evidence type="ECO:0000256" key="3">
    <source>
        <dbReference type="ARBA" id="ARBA00022833"/>
    </source>
</evidence>
<dbReference type="InterPro" id="IPR002801">
    <property type="entry name" value="Asp_carbamoylTrfase_reg"/>
</dbReference>
<dbReference type="SUPFAM" id="SSF53671">
    <property type="entry name" value="Aspartate/ornithine carbamoyltransferase"/>
    <property type="match status" value="1"/>
</dbReference>
<dbReference type="GO" id="GO:0006221">
    <property type="term" value="P:pyrimidine nucleotide biosynthetic process"/>
    <property type="evidence" value="ECO:0007669"/>
    <property type="project" value="UniProtKB-KW"/>
</dbReference>
<evidence type="ECO:0000313" key="8">
    <source>
        <dbReference type="Proteomes" id="UP000810292"/>
    </source>
</evidence>
<evidence type="ECO:0000256" key="4">
    <source>
        <dbReference type="ARBA" id="ARBA00022975"/>
    </source>
</evidence>
<dbReference type="Pfam" id="PF01948">
    <property type="entry name" value="PyrI"/>
    <property type="match status" value="1"/>
</dbReference>